<comment type="caution">
    <text evidence="5">The sequence shown here is derived from an EMBL/GenBank/DDBJ whole genome shotgun (WGS) entry which is preliminary data.</text>
</comment>
<feature type="non-terminal residue" evidence="5">
    <location>
        <position position="222"/>
    </location>
</feature>
<protein>
    <submittedName>
        <fullName evidence="5">Uncharacterized protein</fullName>
    </submittedName>
</protein>
<evidence type="ECO:0000256" key="1">
    <source>
        <dbReference type="ARBA" id="ARBA00022618"/>
    </source>
</evidence>
<dbReference type="EMBL" id="JAWDGP010004731">
    <property type="protein sequence ID" value="KAK3762290.1"/>
    <property type="molecule type" value="Genomic_DNA"/>
</dbReference>
<name>A0AAE0Z411_9GAST</name>
<dbReference type="GO" id="GO:0031145">
    <property type="term" value="P:anaphase-promoting complex-dependent catabolic process"/>
    <property type="evidence" value="ECO:0007669"/>
    <property type="project" value="TreeGrafter"/>
</dbReference>
<keyword evidence="2" id="KW-0498">Mitosis</keyword>
<sequence length="222" mass="25019">KGILLREQGRVTEAFDCLGKLLFECDKENSEFHADFRCRVLLELSSLYFSRGESTSAVLYVTDCIAQARQHHLELLEALATAHLAYIQLNMGLSKQALQLLETRLLRIFTHCSSYDKARVLHLYARCKIGAVKPATTGMVSGTKAELQSAASLMLTVTQLFHDVEAHLKEKDALHFQAIIHHTLMAGGNMQHHQEERNRCARQFKGLDRLYPTLGLGRVCLL</sequence>
<dbReference type="GO" id="GO:0070979">
    <property type="term" value="P:protein K11-linked ubiquitination"/>
    <property type="evidence" value="ECO:0007669"/>
    <property type="project" value="TreeGrafter"/>
</dbReference>
<accession>A0AAE0Z411</accession>
<keyword evidence="4" id="KW-0131">Cell cycle</keyword>
<dbReference type="PANTHER" id="PTHR12830">
    <property type="entry name" value="ANAPHASE-PROMOTING COMPLEX SUBUNIT 5"/>
    <property type="match status" value="1"/>
</dbReference>
<evidence type="ECO:0000256" key="3">
    <source>
        <dbReference type="ARBA" id="ARBA00022786"/>
    </source>
</evidence>
<evidence type="ECO:0000256" key="2">
    <source>
        <dbReference type="ARBA" id="ARBA00022776"/>
    </source>
</evidence>
<dbReference type="SUPFAM" id="SSF48452">
    <property type="entry name" value="TPR-like"/>
    <property type="match status" value="1"/>
</dbReference>
<keyword evidence="3" id="KW-0833">Ubl conjugation pathway</keyword>
<proteinExistence type="predicted"/>
<dbReference type="AlphaFoldDB" id="A0AAE0Z411"/>
<dbReference type="GO" id="GO:0051301">
    <property type="term" value="P:cell division"/>
    <property type="evidence" value="ECO:0007669"/>
    <property type="project" value="UniProtKB-KW"/>
</dbReference>
<evidence type="ECO:0000256" key="4">
    <source>
        <dbReference type="ARBA" id="ARBA00023306"/>
    </source>
</evidence>
<evidence type="ECO:0000313" key="5">
    <source>
        <dbReference type="EMBL" id="KAK3762290.1"/>
    </source>
</evidence>
<dbReference type="Proteomes" id="UP001283361">
    <property type="component" value="Unassembled WGS sequence"/>
</dbReference>
<dbReference type="InterPro" id="IPR037679">
    <property type="entry name" value="Apc5"/>
</dbReference>
<dbReference type="PANTHER" id="PTHR12830:SF9">
    <property type="entry name" value="ANAPHASE-PROMOTING COMPLEX SUBUNIT 5"/>
    <property type="match status" value="1"/>
</dbReference>
<reference evidence="5" key="1">
    <citation type="journal article" date="2023" name="G3 (Bethesda)">
        <title>A reference genome for the long-term kleptoplast-retaining sea slug Elysia crispata morphotype clarki.</title>
        <authorList>
            <person name="Eastman K.E."/>
            <person name="Pendleton A.L."/>
            <person name="Shaikh M.A."/>
            <person name="Suttiyut T."/>
            <person name="Ogas R."/>
            <person name="Tomko P."/>
            <person name="Gavelis G."/>
            <person name="Widhalm J.R."/>
            <person name="Wisecaver J.H."/>
        </authorList>
    </citation>
    <scope>NUCLEOTIDE SEQUENCE</scope>
    <source>
        <strain evidence="5">ECLA1</strain>
    </source>
</reference>
<dbReference type="GO" id="GO:0045842">
    <property type="term" value="P:positive regulation of mitotic metaphase/anaphase transition"/>
    <property type="evidence" value="ECO:0007669"/>
    <property type="project" value="TreeGrafter"/>
</dbReference>
<evidence type="ECO:0000313" key="6">
    <source>
        <dbReference type="Proteomes" id="UP001283361"/>
    </source>
</evidence>
<keyword evidence="1" id="KW-0132">Cell division</keyword>
<organism evidence="5 6">
    <name type="scientific">Elysia crispata</name>
    <name type="common">lettuce slug</name>
    <dbReference type="NCBI Taxonomy" id="231223"/>
    <lineage>
        <taxon>Eukaryota</taxon>
        <taxon>Metazoa</taxon>
        <taxon>Spiralia</taxon>
        <taxon>Lophotrochozoa</taxon>
        <taxon>Mollusca</taxon>
        <taxon>Gastropoda</taxon>
        <taxon>Heterobranchia</taxon>
        <taxon>Euthyneura</taxon>
        <taxon>Panpulmonata</taxon>
        <taxon>Sacoglossa</taxon>
        <taxon>Placobranchoidea</taxon>
        <taxon>Plakobranchidae</taxon>
        <taxon>Elysia</taxon>
    </lineage>
</organism>
<dbReference type="GO" id="GO:0005680">
    <property type="term" value="C:anaphase-promoting complex"/>
    <property type="evidence" value="ECO:0007669"/>
    <property type="project" value="InterPro"/>
</dbReference>
<keyword evidence="6" id="KW-1185">Reference proteome</keyword>
<gene>
    <name evidence="5" type="ORF">RRG08_037940</name>
</gene>
<dbReference type="InterPro" id="IPR011990">
    <property type="entry name" value="TPR-like_helical_dom_sf"/>
</dbReference>
<dbReference type="Gene3D" id="1.25.40.10">
    <property type="entry name" value="Tetratricopeptide repeat domain"/>
    <property type="match status" value="1"/>
</dbReference>